<dbReference type="Pfam" id="PF12680">
    <property type="entry name" value="SnoaL_2"/>
    <property type="match status" value="1"/>
</dbReference>
<keyword evidence="3" id="KW-1185">Reference proteome</keyword>
<evidence type="ECO:0000259" key="1">
    <source>
        <dbReference type="Pfam" id="PF12680"/>
    </source>
</evidence>
<dbReference type="Gene3D" id="3.10.450.50">
    <property type="match status" value="1"/>
</dbReference>
<gene>
    <name evidence="2" type="ORF">KSF_072390</name>
</gene>
<dbReference type="SUPFAM" id="SSF54427">
    <property type="entry name" value="NTF2-like"/>
    <property type="match status" value="1"/>
</dbReference>
<sequence length="148" mass="16546">MLATTALAYKVLRAWETNDTDTLAACLSQNFVGRKLLPQEIDKDQFLDYTRAILRAFPDWSFQARFLNEHPVRSYDTAVQFITQIAATHSGDLALPEIPVIPPTGTKITLPAHHLDLVIHEGIIREMGSDFSPDSLTEILAQLGMELL</sequence>
<evidence type="ECO:0000313" key="3">
    <source>
        <dbReference type="Proteomes" id="UP000597444"/>
    </source>
</evidence>
<dbReference type="EMBL" id="BNJK01000001">
    <property type="protein sequence ID" value="GHO97191.1"/>
    <property type="molecule type" value="Genomic_DNA"/>
</dbReference>
<dbReference type="AlphaFoldDB" id="A0A8J3IXR6"/>
<dbReference type="InterPro" id="IPR032710">
    <property type="entry name" value="NTF2-like_dom_sf"/>
</dbReference>
<accession>A0A8J3IXR6</accession>
<dbReference type="RefSeq" id="WP_220207768.1">
    <property type="nucleotide sequence ID" value="NZ_BNJK01000001.1"/>
</dbReference>
<reference evidence="2" key="1">
    <citation type="submission" date="2020-10" db="EMBL/GenBank/DDBJ databases">
        <title>Taxonomic study of unclassified bacteria belonging to the class Ktedonobacteria.</title>
        <authorList>
            <person name="Yabe S."/>
            <person name="Wang C.M."/>
            <person name="Zheng Y."/>
            <person name="Sakai Y."/>
            <person name="Cavaletti L."/>
            <person name="Monciardini P."/>
            <person name="Donadio S."/>
        </authorList>
    </citation>
    <scope>NUCLEOTIDE SEQUENCE</scope>
    <source>
        <strain evidence="2">ID150040</strain>
    </source>
</reference>
<evidence type="ECO:0000313" key="2">
    <source>
        <dbReference type="EMBL" id="GHO97191.1"/>
    </source>
</evidence>
<feature type="domain" description="SnoaL-like" evidence="1">
    <location>
        <begin position="11"/>
        <end position="115"/>
    </location>
</feature>
<dbReference type="InterPro" id="IPR037401">
    <property type="entry name" value="SnoaL-like"/>
</dbReference>
<dbReference type="Proteomes" id="UP000597444">
    <property type="component" value="Unassembled WGS sequence"/>
</dbReference>
<name>A0A8J3IXR6_9CHLR</name>
<comment type="caution">
    <text evidence="2">The sequence shown here is derived from an EMBL/GenBank/DDBJ whole genome shotgun (WGS) entry which is preliminary data.</text>
</comment>
<proteinExistence type="predicted"/>
<organism evidence="2 3">
    <name type="scientific">Reticulibacter mediterranei</name>
    <dbReference type="NCBI Taxonomy" id="2778369"/>
    <lineage>
        <taxon>Bacteria</taxon>
        <taxon>Bacillati</taxon>
        <taxon>Chloroflexota</taxon>
        <taxon>Ktedonobacteria</taxon>
        <taxon>Ktedonobacterales</taxon>
        <taxon>Reticulibacteraceae</taxon>
        <taxon>Reticulibacter</taxon>
    </lineage>
</organism>
<protein>
    <recommendedName>
        <fullName evidence="1">SnoaL-like domain-containing protein</fullName>
    </recommendedName>
</protein>